<feature type="domain" description="Trafficking protein particle complex subunit 13 N-terminal" evidence="2">
    <location>
        <begin position="9"/>
        <end position="170"/>
    </location>
</feature>
<evidence type="ECO:0000313" key="4">
    <source>
        <dbReference type="EMBL" id="EFJ00135.1"/>
    </source>
</evidence>
<dbReference type="PANTHER" id="PTHR13134">
    <property type="entry name" value="TRAFFICKING PROTEIN PARTICLE COMPLEX SUBUNIT 13"/>
    <property type="match status" value="1"/>
</dbReference>
<feature type="region of interest" description="Disordered" evidence="1">
    <location>
        <begin position="310"/>
        <end position="356"/>
    </location>
</feature>
<dbReference type="Pfam" id="PF23647">
    <property type="entry name" value="TRAPPC13_M"/>
    <property type="match status" value="1"/>
</dbReference>
<feature type="region of interest" description="Disordered" evidence="1">
    <location>
        <begin position="361"/>
        <end position="380"/>
    </location>
</feature>
<dbReference type="InterPro" id="IPR055429">
    <property type="entry name" value="TRAPPC13_M"/>
</dbReference>
<evidence type="ECO:0008006" key="6">
    <source>
        <dbReference type="Google" id="ProtNLM"/>
    </source>
</evidence>
<feature type="domain" description="Trafficking protein particle complex subunit 13 middle" evidence="3">
    <location>
        <begin position="174"/>
        <end position="307"/>
    </location>
</feature>
<evidence type="ECO:0000259" key="3">
    <source>
        <dbReference type="Pfam" id="PF23647"/>
    </source>
</evidence>
<dbReference type="VEuPathDB" id="FungiDB:SCHCODRAFT_02695378"/>
<dbReference type="InParanoid" id="D8PW17"/>
<dbReference type="OMA" id="AWEPFYS"/>
<evidence type="ECO:0000259" key="2">
    <source>
        <dbReference type="Pfam" id="PF06159"/>
    </source>
</evidence>
<dbReference type="Proteomes" id="UP000007431">
    <property type="component" value="Unassembled WGS sequence"/>
</dbReference>
<gene>
    <name evidence="4" type="ORF">SCHCODRAFT_232409</name>
</gene>
<protein>
    <recommendedName>
        <fullName evidence="6">DUF974-domain-containing protein</fullName>
    </recommendedName>
</protein>
<dbReference type="PANTHER" id="PTHR13134:SF3">
    <property type="entry name" value="TRAFFICKING PROTEIN PARTICLE COMPLEX SUBUNIT 13"/>
    <property type="match status" value="1"/>
</dbReference>
<proteinExistence type="predicted"/>
<dbReference type="InterPro" id="IPR055427">
    <property type="entry name" value="TRAPPC13_N"/>
</dbReference>
<dbReference type="EMBL" id="GL377303">
    <property type="protein sequence ID" value="EFJ00135.1"/>
    <property type="molecule type" value="Genomic_DNA"/>
</dbReference>
<dbReference type="AlphaFoldDB" id="D8PW17"/>
<dbReference type="GO" id="GO:1990072">
    <property type="term" value="C:TRAPPIII protein complex"/>
    <property type="evidence" value="ECO:0007669"/>
    <property type="project" value="TreeGrafter"/>
</dbReference>
<evidence type="ECO:0000256" key="1">
    <source>
        <dbReference type="SAM" id="MobiDB-lite"/>
    </source>
</evidence>
<feature type="compositionally biased region" description="Pro residues" evidence="1">
    <location>
        <begin position="338"/>
        <end position="350"/>
    </location>
</feature>
<accession>D8PW17</accession>
<dbReference type="InterPro" id="IPR010378">
    <property type="entry name" value="TRAPPC13"/>
</dbReference>
<evidence type="ECO:0000313" key="5">
    <source>
        <dbReference type="Proteomes" id="UP000007431"/>
    </source>
</evidence>
<dbReference type="Pfam" id="PF06159">
    <property type="entry name" value="TRAPPC13_N"/>
    <property type="match status" value="1"/>
</dbReference>
<name>D8PW17_SCHCM</name>
<organism evidence="5">
    <name type="scientific">Schizophyllum commune (strain H4-8 / FGSC 9210)</name>
    <name type="common">Split gill fungus</name>
    <dbReference type="NCBI Taxonomy" id="578458"/>
    <lineage>
        <taxon>Eukaryota</taxon>
        <taxon>Fungi</taxon>
        <taxon>Dikarya</taxon>
        <taxon>Basidiomycota</taxon>
        <taxon>Agaricomycotina</taxon>
        <taxon>Agaricomycetes</taxon>
        <taxon>Agaricomycetidae</taxon>
        <taxon>Agaricales</taxon>
        <taxon>Schizophyllaceae</taxon>
        <taxon>Schizophyllum</taxon>
    </lineage>
</organism>
<dbReference type="eggNOG" id="KOG2625">
    <property type="taxonomic scope" value="Eukaryota"/>
</dbReference>
<dbReference type="HOGENOM" id="CLU_390303_0_0_1"/>
<feature type="compositionally biased region" description="Pro residues" evidence="1">
    <location>
        <begin position="310"/>
        <end position="321"/>
    </location>
</feature>
<reference evidence="4 5" key="1">
    <citation type="journal article" date="2010" name="Nat. Biotechnol.">
        <title>Genome sequence of the model mushroom Schizophyllum commune.</title>
        <authorList>
            <person name="Ohm R.A."/>
            <person name="de Jong J.F."/>
            <person name="Lugones L.G."/>
            <person name="Aerts A."/>
            <person name="Kothe E."/>
            <person name="Stajich J.E."/>
            <person name="de Vries R.P."/>
            <person name="Record E."/>
            <person name="Levasseur A."/>
            <person name="Baker S.E."/>
            <person name="Bartholomew K.A."/>
            <person name="Coutinho P.M."/>
            <person name="Erdmann S."/>
            <person name="Fowler T.J."/>
            <person name="Gathman A.C."/>
            <person name="Lombard V."/>
            <person name="Henrissat B."/>
            <person name="Knabe N."/>
            <person name="Kuees U."/>
            <person name="Lilly W.W."/>
            <person name="Lindquist E."/>
            <person name="Lucas S."/>
            <person name="Magnuson J.K."/>
            <person name="Piumi F."/>
            <person name="Raudaskoski M."/>
            <person name="Salamov A."/>
            <person name="Schmutz J."/>
            <person name="Schwarze F.W.M.R."/>
            <person name="vanKuyk P.A."/>
            <person name="Horton J.S."/>
            <person name="Grigoriev I.V."/>
            <person name="Woesten H.A.B."/>
        </authorList>
    </citation>
    <scope>NUCLEOTIDE SEQUENCE [LARGE SCALE GENOMIC DNA]</scope>
    <source>
        <strain evidence="5">H4-8 / FGSC 9210</strain>
    </source>
</reference>
<dbReference type="STRING" id="578458.D8PW17"/>
<sequence>MASGDAPVHLLSLKVMRVSCMGALLLEFPLILGKAPLATHPKTLRDLTHAGELLMLPASFGSIQLGETFSSCLCANNDTQVDVDSVTVKVEMQTATTKVTLGEFGGPQYTLAAGDTLECLVTHEVKELGQHVLSATVSYRLPPNARPPVPAEDPDDPQMQHFRKFYKFVVTNPLSVKTKVHTPKSPSAQLSTSERDKIFLEVHIQNLTQEPLWFERMLLEPVDGWDVEDTNLGSTEEDGIFTGTTALMGPQDMRQYIYIMSSQSPPRIPVVHSPGSIIPLGRLDIAWRSSFGEPGRLLTSMLSRRIPLPPAPPPVAPPVSAVPPYLKRGATGSIPSRPSSPGPPSRPGSPAPRVRTNSVVSLTSPRPQTPPPLPTATFPTAPDLEPSLIVRKIPRDTIEVEKPFTIALTLALHAPATADASWSQRRVRVVVQHLLAPKAPPPATVPPIAPMASVSELASPRIASSGLSTPTAATATQTFNYELARQKLLVASPAGSQAGDAGEPTEGVALPPPYALESRRDSSVVYCGPSAVCLAPMVLKLDNESVPGERLAYAEQDFDLTFVPTKRGFSTVGALRVLVVEDRTVSNDASDEGDLPNQALETAKTLKEWDTIAEIWV</sequence>
<keyword evidence="5" id="KW-1185">Reference proteome</keyword>